<dbReference type="AlphaFoldDB" id="A0A2T0X6G4"/>
<evidence type="ECO:0000256" key="2">
    <source>
        <dbReference type="ARBA" id="ARBA00022679"/>
    </source>
</evidence>
<evidence type="ECO:0000256" key="1">
    <source>
        <dbReference type="ARBA" id="ARBA00010982"/>
    </source>
</evidence>
<evidence type="ECO:0000313" key="9">
    <source>
        <dbReference type="Proteomes" id="UP000238801"/>
    </source>
</evidence>
<feature type="domain" description="Thiolase N-terminal" evidence="6">
    <location>
        <begin position="5"/>
        <end position="233"/>
    </location>
</feature>
<dbReference type="Gene3D" id="3.40.47.10">
    <property type="match status" value="2"/>
</dbReference>
<comment type="caution">
    <text evidence="8">The sequence shown here is derived from an EMBL/GenBank/DDBJ whole genome shotgun (WGS) entry which is preliminary data.</text>
</comment>
<dbReference type="CDD" id="cd00751">
    <property type="entry name" value="thiolase"/>
    <property type="match status" value="1"/>
</dbReference>
<evidence type="ECO:0000256" key="5">
    <source>
        <dbReference type="RuleBase" id="RU003557"/>
    </source>
</evidence>
<evidence type="ECO:0000313" key="8">
    <source>
        <dbReference type="EMBL" id="PRY94517.1"/>
    </source>
</evidence>
<comment type="similarity">
    <text evidence="1 5">Belongs to the thiolase-like superfamily. Thiolase family.</text>
</comment>
<name>A0A2T0X6G4_9RHOB</name>
<evidence type="ECO:0000259" key="6">
    <source>
        <dbReference type="Pfam" id="PF00108"/>
    </source>
</evidence>
<dbReference type="PROSITE" id="PS00737">
    <property type="entry name" value="THIOLASE_2"/>
    <property type="match status" value="1"/>
</dbReference>
<feature type="domain" description="Thiolase C-terminal" evidence="7">
    <location>
        <begin position="280"/>
        <end position="402"/>
    </location>
</feature>
<dbReference type="NCBIfam" id="NF006090">
    <property type="entry name" value="PRK08242.1"/>
    <property type="match status" value="1"/>
</dbReference>
<dbReference type="NCBIfam" id="TIGR01930">
    <property type="entry name" value="AcCoA-C-Actrans"/>
    <property type="match status" value="1"/>
</dbReference>
<keyword evidence="9" id="KW-1185">Reference proteome</keyword>
<sequence length="403" mass="42595">MEEAYIYDAVRTPRGKGRADGSLHEVTSARLSAVALEAIRDRNDLDTAQLEDVIWGNATQIGEQGGCLARTAVLAADYDERVPGVSVNRFCASGMEAVNMAANQVRGGAGQAYVAGGVEMMSRVPMGSDGAAIAVDPSIAMETYFVPQGVSADIIATRYGITRDQADELAMNSQKRAAKAWEEGRFDKSVVTVKDRNGVPILDHDEFIRPDTDMQKLGALKPSFKEMGEVMPGFDQVALLKYPELESVNHIHHAGNSSGIVDGAAAVLIGNKAFGEAAGLKPRARIRHTAKIGTDPTIMLTGPVPVTEKVLAETGMTVADFDVMEVNEAFAAVVLRFLQAFDADPDKVNPNGGGIAMGHPLGATGAIIIGTLLDELERTDKEVGLATLCVASGMGAATVIERV</sequence>
<dbReference type="InterPro" id="IPR020615">
    <property type="entry name" value="Thiolase_acyl_enz_int_AS"/>
</dbReference>
<feature type="active site" description="Acyl-thioester intermediate" evidence="4">
    <location>
        <position position="91"/>
    </location>
</feature>
<reference evidence="8 9" key="1">
    <citation type="submission" date="2018-03" db="EMBL/GenBank/DDBJ databases">
        <title>Genomic Encyclopedia of Archaeal and Bacterial Type Strains, Phase II (KMG-II): from individual species to whole genera.</title>
        <authorList>
            <person name="Goeker M."/>
        </authorList>
    </citation>
    <scope>NUCLEOTIDE SEQUENCE [LARGE SCALE GENOMIC DNA]</scope>
    <source>
        <strain evidence="8 9">DSM 29318</strain>
    </source>
</reference>
<dbReference type="InterPro" id="IPR020616">
    <property type="entry name" value="Thiolase_N"/>
</dbReference>
<dbReference type="RefSeq" id="WP_106159012.1">
    <property type="nucleotide sequence ID" value="NZ_PVTT01000001.1"/>
</dbReference>
<dbReference type="PIRSF" id="PIRSF000429">
    <property type="entry name" value="Ac-CoA_Ac_transf"/>
    <property type="match status" value="1"/>
</dbReference>
<dbReference type="Proteomes" id="UP000238801">
    <property type="component" value="Unassembled WGS sequence"/>
</dbReference>
<dbReference type="PANTHER" id="PTHR43365">
    <property type="entry name" value="BLR7806 PROTEIN"/>
    <property type="match status" value="1"/>
</dbReference>
<gene>
    <name evidence="8" type="ORF">BCF33_0108</name>
</gene>
<keyword evidence="3 5" id="KW-0012">Acyltransferase</keyword>
<dbReference type="InterPro" id="IPR002155">
    <property type="entry name" value="Thiolase"/>
</dbReference>
<keyword evidence="2 5" id="KW-0808">Transferase</keyword>
<dbReference type="OrthoDB" id="9764638at2"/>
<evidence type="ECO:0000259" key="7">
    <source>
        <dbReference type="Pfam" id="PF02803"/>
    </source>
</evidence>
<dbReference type="Pfam" id="PF00108">
    <property type="entry name" value="Thiolase_N"/>
    <property type="match status" value="1"/>
</dbReference>
<dbReference type="InterPro" id="IPR016039">
    <property type="entry name" value="Thiolase-like"/>
</dbReference>
<dbReference type="InterPro" id="IPR020613">
    <property type="entry name" value="Thiolase_CS"/>
</dbReference>
<dbReference type="PANTHER" id="PTHR43365:SF1">
    <property type="entry name" value="ACETYL-COA C-ACYLTRANSFERASE"/>
    <property type="match status" value="1"/>
</dbReference>
<feature type="active site" description="Proton acceptor" evidence="4">
    <location>
        <position position="389"/>
    </location>
</feature>
<proteinExistence type="inferred from homology"/>
<dbReference type="InterPro" id="IPR020617">
    <property type="entry name" value="Thiolase_C"/>
</dbReference>
<feature type="active site" description="Proton acceptor" evidence="4">
    <location>
        <position position="359"/>
    </location>
</feature>
<dbReference type="SUPFAM" id="SSF53901">
    <property type="entry name" value="Thiolase-like"/>
    <property type="match status" value="2"/>
</dbReference>
<dbReference type="PROSITE" id="PS00099">
    <property type="entry name" value="THIOLASE_3"/>
    <property type="match status" value="1"/>
</dbReference>
<accession>A0A2T0X6G4</accession>
<organism evidence="8 9">
    <name type="scientific">Hasllibacter halocynthiae</name>
    <dbReference type="NCBI Taxonomy" id="595589"/>
    <lineage>
        <taxon>Bacteria</taxon>
        <taxon>Pseudomonadati</taxon>
        <taxon>Pseudomonadota</taxon>
        <taxon>Alphaproteobacteria</taxon>
        <taxon>Rhodobacterales</taxon>
        <taxon>Roseobacteraceae</taxon>
        <taxon>Hasllibacter</taxon>
    </lineage>
</organism>
<dbReference type="GO" id="GO:0003988">
    <property type="term" value="F:acetyl-CoA C-acyltransferase activity"/>
    <property type="evidence" value="ECO:0007669"/>
    <property type="project" value="UniProtKB-ARBA"/>
</dbReference>
<dbReference type="EMBL" id="PVTT01000001">
    <property type="protein sequence ID" value="PRY94517.1"/>
    <property type="molecule type" value="Genomic_DNA"/>
</dbReference>
<dbReference type="InterPro" id="IPR020610">
    <property type="entry name" value="Thiolase_AS"/>
</dbReference>
<protein>
    <submittedName>
        <fullName evidence="8">Acetyl-CoA C-acetyltransferase</fullName>
    </submittedName>
</protein>
<dbReference type="Pfam" id="PF02803">
    <property type="entry name" value="Thiolase_C"/>
    <property type="match status" value="1"/>
</dbReference>
<evidence type="ECO:0000256" key="3">
    <source>
        <dbReference type="ARBA" id="ARBA00023315"/>
    </source>
</evidence>
<dbReference type="PROSITE" id="PS00098">
    <property type="entry name" value="THIOLASE_1"/>
    <property type="match status" value="1"/>
</dbReference>
<evidence type="ECO:0000256" key="4">
    <source>
        <dbReference type="PIRSR" id="PIRSR000429-1"/>
    </source>
</evidence>